<dbReference type="Proteomes" id="UP000465241">
    <property type="component" value="Unassembled WGS sequence"/>
</dbReference>
<feature type="transmembrane region" description="Helical" evidence="1">
    <location>
        <begin position="40"/>
        <end position="64"/>
    </location>
</feature>
<comment type="caution">
    <text evidence="2">The sequence shown here is derived from an EMBL/GenBank/DDBJ whole genome shotgun (WGS) entry which is preliminary data.</text>
</comment>
<dbReference type="AlphaFoldDB" id="A0A7I9WG81"/>
<name>A0A7I9WG81_9MYCO</name>
<evidence type="ECO:0000256" key="1">
    <source>
        <dbReference type="SAM" id="Phobius"/>
    </source>
</evidence>
<keyword evidence="1" id="KW-0812">Transmembrane</keyword>
<evidence type="ECO:0000313" key="3">
    <source>
        <dbReference type="Proteomes" id="UP000465241"/>
    </source>
</evidence>
<sequence length="103" mass="11097">MVFGVVLLRVGATTSGDASLWMSEVRGALTDRYGAAVGTWFVVGFFATSITTLLGVWQGVSLIVTDFARETWELDVAVSPERSALPPLRRMAALPPDDHALCQ</sequence>
<reference evidence="2 3" key="1">
    <citation type="journal article" date="2019" name="Emerg. Microbes Infect.">
        <title>Comprehensive subspecies identification of 175 nontuberculous mycobacteria species based on 7547 genomic profiles.</title>
        <authorList>
            <person name="Matsumoto Y."/>
            <person name="Kinjo T."/>
            <person name="Motooka D."/>
            <person name="Nabeya D."/>
            <person name="Jung N."/>
            <person name="Uechi K."/>
            <person name="Horii T."/>
            <person name="Iida T."/>
            <person name="Fujita J."/>
            <person name="Nakamura S."/>
        </authorList>
    </citation>
    <scope>NUCLEOTIDE SEQUENCE [LARGE SCALE GENOMIC DNA]</scope>
    <source>
        <strain evidence="2 3">JCM 13392</strain>
    </source>
</reference>
<proteinExistence type="predicted"/>
<accession>A0A7I9WG81</accession>
<organism evidence="2 3">
    <name type="scientific">Mycolicibacterium murale</name>
    <dbReference type="NCBI Taxonomy" id="182220"/>
    <lineage>
        <taxon>Bacteria</taxon>
        <taxon>Bacillati</taxon>
        <taxon>Actinomycetota</taxon>
        <taxon>Actinomycetes</taxon>
        <taxon>Mycobacteriales</taxon>
        <taxon>Mycobacteriaceae</taxon>
        <taxon>Mycolicibacterium</taxon>
    </lineage>
</organism>
<gene>
    <name evidence="2" type="ORF">MMUR_08870</name>
</gene>
<dbReference type="EMBL" id="BLKT01000003">
    <property type="protein sequence ID" value="GFG56751.1"/>
    <property type="molecule type" value="Genomic_DNA"/>
</dbReference>
<evidence type="ECO:0000313" key="2">
    <source>
        <dbReference type="EMBL" id="GFG56751.1"/>
    </source>
</evidence>
<keyword evidence="1" id="KW-0472">Membrane</keyword>
<keyword evidence="1" id="KW-1133">Transmembrane helix</keyword>
<protein>
    <submittedName>
        <fullName evidence="2">Uncharacterized protein</fullName>
    </submittedName>
</protein>
<keyword evidence="3" id="KW-1185">Reference proteome</keyword>